<comment type="caution">
    <text evidence="3">The sequence shown here is derived from an EMBL/GenBank/DDBJ whole genome shotgun (WGS) entry which is preliminary data.</text>
</comment>
<accession>A0ABN3YAA7</accession>
<feature type="transmembrane region" description="Helical" evidence="2">
    <location>
        <begin position="508"/>
        <end position="529"/>
    </location>
</feature>
<feature type="region of interest" description="Disordered" evidence="1">
    <location>
        <begin position="1"/>
        <end position="40"/>
    </location>
</feature>
<feature type="transmembrane region" description="Helical" evidence="2">
    <location>
        <begin position="449"/>
        <end position="471"/>
    </location>
</feature>
<feature type="transmembrane region" description="Helical" evidence="2">
    <location>
        <begin position="45"/>
        <end position="63"/>
    </location>
</feature>
<evidence type="ECO:0000256" key="1">
    <source>
        <dbReference type="SAM" id="MobiDB-lite"/>
    </source>
</evidence>
<keyword evidence="2" id="KW-1133">Transmembrane helix</keyword>
<feature type="transmembrane region" description="Helical" evidence="2">
    <location>
        <begin position="575"/>
        <end position="592"/>
    </location>
</feature>
<feature type="transmembrane region" description="Helical" evidence="2">
    <location>
        <begin position="348"/>
        <end position="364"/>
    </location>
</feature>
<keyword evidence="2" id="KW-0812">Transmembrane</keyword>
<feature type="transmembrane region" description="Helical" evidence="2">
    <location>
        <begin position="282"/>
        <end position="302"/>
    </location>
</feature>
<evidence type="ECO:0000313" key="4">
    <source>
        <dbReference type="Proteomes" id="UP001499930"/>
    </source>
</evidence>
<protein>
    <recommendedName>
        <fullName evidence="5">Glycosyltransferase RgtA/B/C/D-like domain-containing protein</fullName>
    </recommendedName>
</protein>
<feature type="transmembrane region" description="Helical" evidence="2">
    <location>
        <begin position="254"/>
        <end position="275"/>
    </location>
</feature>
<feature type="transmembrane region" description="Helical" evidence="2">
    <location>
        <begin position="75"/>
        <end position="94"/>
    </location>
</feature>
<dbReference type="EMBL" id="BAAAWD010000015">
    <property type="protein sequence ID" value="GAA3024023.1"/>
    <property type="molecule type" value="Genomic_DNA"/>
</dbReference>
<feature type="transmembrane region" description="Helical" evidence="2">
    <location>
        <begin position="129"/>
        <end position="146"/>
    </location>
</feature>
<feature type="transmembrane region" description="Helical" evidence="2">
    <location>
        <begin position="599"/>
        <end position="616"/>
    </location>
</feature>
<feature type="transmembrane region" description="Helical" evidence="2">
    <location>
        <begin position="483"/>
        <end position="502"/>
    </location>
</feature>
<keyword evidence="4" id="KW-1185">Reference proteome</keyword>
<dbReference type="RefSeq" id="WP_344900680.1">
    <property type="nucleotide sequence ID" value="NZ_BAAAWD010000015.1"/>
</dbReference>
<feature type="transmembrane region" description="Helical" evidence="2">
    <location>
        <begin position="322"/>
        <end position="341"/>
    </location>
</feature>
<feature type="transmembrane region" description="Helical" evidence="2">
    <location>
        <begin position="370"/>
        <end position="387"/>
    </location>
</feature>
<gene>
    <name evidence="3" type="ORF">GCM10017559_56840</name>
</gene>
<organism evidence="3 4">
    <name type="scientific">Streptosporangium longisporum</name>
    <dbReference type="NCBI Taxonomy" id="46187"/>
    <lineage>
        <taxon>Bacteria</taxon>
        <taxon>Bacillati</taxon>
        <taxon>Actinomycetota</taxon>
        <taxon>Actinomycetes</taxon>
        <taxon>Streptosporangiales</taxon>
        <taxon>Streptosporangiaceae</taxon>
        <taxon>Streptosporangium</taxon>
    </lineage>
</organism>
<evidence type="ECO:0008006" key="5">
    <source>
        <dbReference type="Google" id="ProtNLM"/>
    </source>
</evidence>
<feature type="transmembrane region" description="Helical" evidence="2">
    <location>
        <begin position="106"/>
        <end position="123"/>
    </location>
</feature>
<dbReference type="Proteomes" id="UP001499930">
    <property type="component" value="Unassembled WGS sequence"/>
</dbReference>
<name>A0ABN3YAA7_9ACTN</name>
<feature type="region of interest" description="Disordered" evidence="1">
    <location>
        <begin position="627"/>
        <end position="646"/>
    </location>
</feature>
<proteinExistence type="predicted"/>
<feature type="transmembrane region" description="Helical" evidence="2">
    <location>
        <begin position="541"/>
        <end position="563"/>
    </location>
</feature>
<evidence type="ECO:0000256" key="2">
    <source>
        <dbReference type="SAM" id="Phobius"/>
    </source>
</evidence>
<feature type="transmembrane region" description="Helical" evidence="2">
    <location>
        <begin position="166"/>
        <end position="188"/>
    </location>
</feature>
<feature type="transmembrane region" description="Helical" evidence="2">
    <location>
        <begin position="394"/>
        <end position="416"/>
    </location>
</feature>
<evidence type="ECO:0000313" key="3">
    <source>
        <dbReference type="EMBL" id="GAA3024023.1"/>
    </source>
</evidence>
<sequence>MAETPSHRPPSTGPLLTAGDGGAGEPSTEPEPGPRDAPPRGIGRLAGWAPAVAATALTGAVLYRHGVPGTDAALFLLYVAACVALPGVLVLRLLYGVRRTFAEEVALGLALGYAVEVLAYAGARALGTPLLVLVWPVTACLLFLAVPRLRRHWRGDPSRLVRAPAWWSWSLALLFAYLLAWSAVSFFARNALTWPALGNAFPDMPYHLALTGELRHHVPPTVPVVAGEPLLYHWFVYAHLAAASWVTGLEPLVLLFRLGMLPMTCAFVVLAGMTGRRITGSWAGAALTAAGTVLVTTPSLYLGRSGAFTWGGVPDLIWASPTQMFGALLFAPVVLLLVDLLEHRRRTAGHWPLLGILLVATAGAKATYLPLLGAGLLAVVVTGTVRWRRPSRPALVALGMTATCFLLAQFVLFGGAKQALVVDPFSFMRTAWAEMTGAGAEAVPSPLSAAGIVAVFLLGWTITWGGISGLLSRPRLPARPGVTLMLGIGAAGLGAALLLGHPGRSQLFFLWGAYPYLAAVTALGIAVLLRRAGQSPRATLCAAGAGLAAAYLIPFVCGVRIPLPPGAPGALLHRPYAVLLAVTAVAAAVLALTRGRVRAWALVVTALAAVGLPAGVHARVLTVVSSGTGTAQTTGPTTAPGAVTGTVTAPPPGALAAGRWLRAHSRPDELVATNAHCRWGMEEPCDGRHFWVAALTERRVLVEGWTYTARNTARWRPGMPTLHLPFWDAGLIGLNDAVFAAPTDDTVRRLRDRHGVRWLLADEHRGNVSPGLGRFATPMFRSGDYAVYRLPDAPA</sequence>
<reference evidence="3 4" key="1">
    <citation type="journal article" date="2019" name="Int. J. Syst. Evol. Microbiol.">
        <title>The Global Catalogue of Microorganisms (GCM) 10K type strain sequencing project: providing services to taxonomists for standard genome sequencing and annotation.</title>
        <authorList>
            <consortium name="The Broad Institute Genomics Platform"/>
            <consortium name="The Broad Institute Genome Sequencing Center for Infectious Disease"/>
            <person name="Wu L."/>
            <person name="Ma J."/>
        </authorList>
    </citation>
    <scope>NUCLEOTIDE SEQUENCE [LARGE SCALE GENOMIC DNA]</scope>
    <source>
        <strain evidence="3 4">JCM 3106</strain>
    </source>
</reference>
<keyword evidence="2" id="KW-0472">Membrane</keyword>